<accession>A0AAN8J620</accession>
<dbReference type="GO" id="GO:0007129">
    <property type="term" value="P:homologous chromosome pairing at meiosis"/>
    <property type="evidence" value="ECO:0007669"/>
    <property type="project" value="TreeGrafter"/>
</dbReference>
<sequence length="522" mass="59310">MMLTSSCYDDSPSMGGNNKDDEMIDGLFYACDQDNEGRVAVTSLINYLASNTNHSTDSDGDEALQSLKKILNPEDAGEKQVDLDTCRSGIRQWIKDLRNGSDSSSLEDVLNSPGRNSPRRKMLNDSFRQYSSEKMFIASPLLDSLDLSRMSLDNSVLETSNRIQEQEICDMLGKITDLQHQNKKLVEDNSKLQQQLDVQEENVATLSLGNKNLQKKLKSLQQIVEERNQVLVENEDLKSALSTSIDTKKRLEDQIMQLEKDYQVLQKEMADSDNKVHQMLTDLEESKQQISELNSTLSELKVVNQKIQEINSVQETHLLEKVKKLEELESYIDKLHKMNEDMRADKSDLQQELIQAQNHIYSLHNGKIKTEQADSALVDSEASISLPLEGEITPPSCSLPTSTPLRTSSIHTELKNILTGSLHLPSPLCNKELTESMLTLDDQSIDDLSEDLETYSEKNIIREANSMISRCKEKREDFLHEMEDLLNTPSELDKYRGNNSFMTTDPDSFNKTDKRYRTTKVV</sequence>
<dbReference type="PANTHER" id="PTHR47300">
    <property type="entry name" value="PROTEIN KASH5"/>
    <property type="match status" value="1"/>
</dbReference>
<evidence type="ECO:0000259" key="3">
    <source>
        <dbReference type="Pfam" id="PF14662"/>
    </source>
</evidence>
<comment type="caution">
    <text evidence="4">The sequence shown here is derived from an EMBL/GenBank/DDBJ whole genome shotgun (WGS) entry which is preliminary data.</text>
</comment>
<dbReference type="GO" id="GO:0005640">
    <property type="term" value="C:nuclear outer membrane"/>
    <property type="evidence" value="ECO:0007669"/>
    <property type="project" value="TreeGrafter"/>
</dbReference>
<dbReference type="EMBL" id="JAZGQO010000015">
    <property type="protein sequence ID" value="KAK6169881.1"/>
    <property type="molecule type" value="Genomic_DNA"/>
</dbReference>
<feature type="coiled-coil region" evidence="1">
    <location>
        <begin position="175"/>
        <end position="359"/>
    </location>
</feature>
<organism evidence="4 5">
    <name type="scientific">Patella caerulea</name>
    <name type="common">Rayed Mediterranean limpet</name>
    <dbReference type="NCBI Taxonomy" id="87958"/>
    <lineage>
        <taxon>Eukaryota</taxon>
        <taxon>Metazoa</taxon>
        <taxon>Spiralia</taxon>
        <taxon>Lophotrochozoa</taxon>
        <taxon>Mollusca</taxon>
        <taxon>Gastropoda</taxon>
        <taxon>Patellogastropoda</taxon>
        <taxon>Patelloidea</taxon>
        <taxon>Patellidae</taxon>
        <taxon>Patella</taxon>
    </lineage>
</organism>
<evidence type="ECO:0000256" key="1">
    <source>
        <dbReference type="SAM" id="Coils"/>
    </source>
</evidence>
<dbReference type="GO" id="GO:0070840">
    <property type="term" value="F:dynein complex binding"/>
    <property type="evidence" value="ECO:0007669"/>
    <property type="project" value="TreeGrafter"/>
</dbReference>
<dbReference type="GO" id="GO:0090619">
    <property type="term" value="C:meiotic spindle pole"/>
    <property type="evidence" value="ECO:0007669"/>
    <property type="project" value="TreeGrafter"/>
</dbReference>
<reference evidence="4 5" key="1">
    <citation type="submission" date="2024-01" db="EMBL/GenBank/DDBJ databases">
        <title>The genome of the rayed Mediterranean limpet Patella caerulea (Linnaeus, 1758).</title>
        <authorList>
            <person name="Anh-Thu Weber A."/>
            <person name="Halstead-Nussloch G."/>
        </authorList>
    </citation>
    <scope>NUCLEOTIDE SEQUENCE [LARGE SCALE GENOMIC DNA]</scope>
    <source>
        <strain evidence="4">AATW-2023a</strain>
        <tissue evidence="4">Whole specimen</tissue>
    </source>
</reference>
<evidence type="ECO:0000313" key="4">
    <source>
        <dbReference type="EMBL" id="KAK6169881.1"/>
    </source>
</evidence>
<dbReference type="GO" id="GO:0007015">
    <property type="term" value="P:actin filament organization"/>
    <property type="evidence" value="ECO:0007669"/>
    <property type="project" value="TreeGrafter"/>
</dbReference>
<gene>
    <name evidence="4" type="ORF">SNE40_020854</name>
</gene>
<dbReference type="GO" id="GO:0051225">
    <property type="term" value="P:spindle assembly"/>
    <property type="evidence" value="ECO:0007669"/>
    <property type="project" value="TreeGrafter"/>
</dbReference>
<proteinExistence type="predicted"/>
<dbReference type="GO" id="GO:0034993">
    <property type="term" value="C:meiotic nuclear membrane microtubule tethering complex"/>
    <property type="evidence" value="ECO:0007669"/>
    <property type="project" value="InterPro"/>
</dbReference>
<dbReference type="InterPro" id="IPR028170">
    <property type="entry name" value="KASH5"/>
</dbReference>
<dbReference type="InterPro" id="IPR028168">
    <property type="entry name" value="KASH5_CC"/>
</dbReference>
<dbReference type="GO" id="GO:0000781">
    <property type="term" value="C:chromosome, telomeric region"/>
    <property type="evidence" value="ECO:0007669"/>
    <property type="project" value="TreeGrafter"/>
</dbReference>
<feature type="region of interest" description="Disordered" evidence="2">
    <location>
        <begin position="100"/>
        <end position="121"/>
    </location>
</feature>
<protein>
    <recommendedName>
        <fullName evidence="3">KASH5-like coiled-coil domain-containing protein</fullName>
    </recommendedName>
</protein>
<dbReference type="GO" id="GO:0000800">
    <property type="term" value="C:lateral element"/>
    <property type="evidence" value="ECO:0007669"/>
    <property type="project" value="TreeGrafter"/>
</dbReference>
<dbReference type="GO" id="GO:0090220">
    <property type="term" value="P:chromosome localization to nuclear envelope involved in homologous chromosome segregation"/>
    <property type="evidence" value="ECO:0007669"/>
    <property type="project" value="TreeGrafter"/>
</dbReference>
<dbReference type="GO" id="GO:0051653">
    <property type="term" value="P:spindle localization"/>
    <property type="evidence" value="ECO:0007669"/>
    <property type="project" value="TreeGrafter"/>
</dbReference>
<dbReference type="PANTHER" id="PTHR47300:SF1">
    <property type="entry name" value="PROTEIN KASH5"/>
    <property type="match status" value="1"/>
</dbReference>
<dbReference type="GO" id="GO:0034397">
    <property type="term" value="P:telomere localization"/>
    <property type="evidence" value="ECO:0007669"/>
    <property type="project" value="InterPro"/>
</dbReference>
<name>A0AAN8J620_PATCE</name>
<dbReference type="Pfam" id="PF14662">
    <property type="entry name" value="KASH_CCD"/>
    <property type="match status" value="1"/>
</dbReference>
<keyword evidence="5" id="KW-1185">Reference proteome</keyword>
<feature type="domain" description="KASH5-like coiled-coil" evidence="3">
    <location>
        <begin position="169"/>
        <end position="355"/>
    </location>
</feature>
<dbReference type="AlphaFoldDB" id="A0AAN8J620"/>
<evidence type="ECO:0000256" key="2">
    <source>
        <dbReference type="SAM" id="MobiDB-lite"/>
    </source>
</evidence>
<keyword evidence="1" id="KW-0175">Coiled coil</keyword>
<evidence type="ECO:0000313" key="5">
    <source>
        <dbReference type="Proteomes" id="UP001347796"/>
    </source>
</evidence>
<dbReference type="Proteomes" id="UP001347796">
    <property type="component" value="Unassembled WGS sequence"/>
</dbReference>